<dbReference type="PANTHER" id="PTHR44379:SF8">
    <property type="entry name" value="XANTHINE DEHYDROGENASE IRON-SULFUR-BINDING SUBUNIT XDHC-RELATED"/>
    <property type="match status" value="1"/>
</dbReference>
<dbReference type="SUPFAM" id="SSF47741">
    <property type="entry name" value="CO dehydrogenase ISP C-domain like"/>
    <property type="match status" value="1"/>
</dbReference>
<dbReference type="GO" id="GO:0051537">
    <property type="term" value="F:2 iron, 2 sulfur cluster binding"/>
    <property type="evidence" value="ECO:0007669"/>
    <property type="project" value="UniProtKB-KW"/>
</dbReference>
<dbReference type="InterPro" id="IPR012675">
    <property type="entry name" value="Beta-grasp_dom_sf"/>
</dbReference>
<dbReference type="Proteomes" id="UP000477911">
    <property type="component" value="Unassembled WGS sequence"/>
</dbReference>
<dbReference type="Gene3D" id="1.10.150.120">
    <property type="entry name" value="[2Fe-2S]-binding domain"/>
    <property type="match status" value="1"/>
</dbReference>
<dbReference type="Pfam" id="PF00111">
    <property type="entry name" value="Fer2"/>
    <property type="match status" value="1"/>
</dbReference>
<feature type="domain" description="2Fe-2S ferredoxin-type" evidence="6">
    <location>
        <begin position="1"/>
        <end position="75"/>
    </location>
</feature>
<evidence type="ECO:0000256" key="4">
    <source>
        <dbReference type="ARBA" id="ARBA00023004"/>
    </source>
</evidence>
<dbReference type="RefSeq" id="WP_160894654.1">
    <property type="nucleotide sequence ID" value="NZ_WUMU01000013.1"/>
</dbReference>
<dbReference type="GO" id="GO:0016491">
    <property type="term" value="F:oxidoreductase activity"/>
    <property type="evidence" value="ECO:0007669"/>
    <property type="project" value="UniProtKB-KW"/>
</dbReference>
<proteinExistence type="predicted"/>
<evidence type="ECO:0000313" key="8">
    <source>
        <dbReference type="Proteomes" id="UP000477911"/>
    </source>
</evidence>
<dbReference type="SUPFAM" id="SSF54292">
    <property type="entry name" value="2Fe-2S ferredoxin-like"/>
    <property type="match status" value="1"/>
</dbReference>
<reference evidence="7 8" key="1">
    <citation type="submission" date="2019-12" db="EMBL/GenBank/DDBJ databases">
        <authorList>
            <person name="Li M."/>
        </authorList>
    </citation>
    <scope>NUCLEOTIDE SEQUENCE [LARGE SCALE GENOMIC DNA]</scope>
    <source>
        <strain evidence="7 8">GBMRC 2024</strain>
    </source>
</reference>
<evidence type="ECO:0000259" key="6">
    <source>
        <dbReference type="PROSITE" id="PS51085"/>
    </source>
</evidence>
<gene>
    <name evidence="7" type="ORF">GR170_11800</name>
</gene>
<dbReference type="InterPro" id="IPR001041">
    <property type="entry name" value="2Fe-2S_ferredoxin-type"/>
</dbReference>
<dbReference type="GO" id="GO:0046872">
    <property type="term" value="F:metal ion binding"/>
    <property type="evidence" value="ECO:0007669"/>
    <property type="project" value="UniProtKB-KW"/>
</dbReference>
<keyword evidence="3" id="KW-0560">Oxidoreductase</keyword>
<protein>
    <submittedName>
        <fullName evidence="7">2Fe-2S iron-sulfur cluster binding domain-containing protein</fullName>
    </submittedName>
</protein>
<evidence type="ECO:0000256" key="3">
    <source>
        <dbReference type="ARBA" id="ARBA00023002"/>
    </source>
</evidence>
<evidence type="ECO:0000256" key="1">
    <source>
        <dbReference type="ARBA" id="ARBA00022714"/>
    </source>
</evidence>
<evidence type="ECO:0000256" key="5">
    <source>
        <dbReference type="ARBA" id="ARBA00023014"/>
    </source>
</evidence>
<dbReference type="InterPro" id="IPR002888">
    <property type="entry name" value="2Fe-2S-bd"/>
</dbReference>
<dbReference type="InterPro" id="IPR006058">
    <property type="entry name" value="2Fe2S_fd_BS"/>
</dbReference>
<dbReference type="PROSITE" id="PS00197">
    <property type="entry name" value="2FE2S_FER_1"/>
    <property type="match status" value="1"/>
</dbReference>
<comment type="caution">
    <text evidence="7">The sequence shown here is derived from an EMBL/GenBank/DDBJ whole genome shotgun (WGS) entry which is preliminary data.</text>
</comment>
<evidence type="ECO:0000256" key="2">
    <source>
        <dbReference type="ARBA" id="ARBA00022723"/>
    </source>
</evidence>
<organism evidence="7 8">
    <name type="scientific">Pseudooceanicola albus</name>
    <dbReference type="NCBI Taxonomy" id="2692189"/>
    <lineage>
        <taxon>Bacteria</taxon>
        <taxon>Pseudomonadati</taxon>
        <taxon>Pseudomonadota</taxon>
        <taxon>Alphaproteobacteria</taxon>
        <taxon>Rhodobacterales</taxon>
        <taxon>Paracoccaceae</taxon>
        <taxon>Pseudooceanicola</taxon>
    </lineage>
</organism>
<dbReference type="Gene3D" id="3.10.20.30">
    <property type="match status" value="1"/>
</dbReference>
<dbReference type="InterPro" id="IPR036884">
    <property type="entry name" value="2Fe-2S-bd_dom_sf"/>
</dbReference>
<name>A0A6L7G4A8_9RHOB</name>
<keyword evidence="5" id="KW-0411">Iron-sulfur</keyword>
<dbReference type="InterPro" id="IPR051452">
    <property type="entry name" value="Diverse_Oxidoreductases"/>
</dbReference>
<keyword evidence="8" id="KW-1185">Reference proteome</keyword>
<dbReference type="PANTHER" id="PTHR44379">
    <property type="entry name" value="OXIDOREDUCTASE WITH IRON-SULFUR SUBUNIT"/>
    <property type="match status" value="1"/>
</dbReference>
<keyword evidence="4" id="KW-0408">Iron</keyword>
<dbReference type="AlphaFoldDB" id="A0A6L7G4A8"/>
<dbReference type="InterPro" id="IPR036010">
    <property type="entry name" value="2Fe-2S_ferredoxin-like_sf"/>
</dbReference>
<dbReference type="PROSITE" id="PS51085">
    <property type="entry name" value="2FE2S_FER_2"/>
    <property type="match status" value="1"/>
</dbReference>
<keyword evidence="1" id="KW-0001">2Fe-2S</keyword>
<keyword evidence="2" id="KW-0479">Metal-binding</keyword>
<sequence>MSVTFILNGLPATIAPEATLATVLRDDLGRTGTKIGCEIGRCGACMVLLDGQAVNSCLLMGWQLQGRAVTTIEALETLPVGSLLARAMAEENAFQCGYCAPGVMMTLAGLFSARPDVDDAGLREALEGNICRCTGYHSILRGAARARDLIKETS</sequence>
<dbReference type="Pfam" id="PF01799">
    <property type="entry name" value="Fer2_2"/>
    <property type="match status" value="1"/>
</dbReference>
<dbReference type="EMBL" id="WUMU01000013">
    <property type="protein sequence ID" value="MXN18522.1"/>
    <property type="molecule type" value="Genomic_DNA"/>
</dbReference>
<evidence type="ECO:0000313" key="7">
    <source>
        <dbReference type="EMBL" id="MXN18522.1"/>
    </source>
</evidence>
<accession>A0A6L7G4A8</accession>